<dbReference type="Pfam" id="PF09341">
    <property type="entry name" value="Pcc1"/>
    <property type="match status" value="1"/>
</dbReference>
<gene>
    <name evidence="2" type="ORF">GIS02_03960</name>
</gene>
<evidence type="ECO:0000313" key="3">
    <source>
        <dbReference type="Proteomes" id="UP000606580"/>
    </source>
</evidence>
<organism evidence="2 3">
    <name type="scientific">Candidatus Ethanoperedens thermophilum</name>
    <dbReference type="NCBI Taxonomy" id="2766897"/>
    <lineage>
        <taxon>Archaea</taxon>
        <taxon>Methanobacteriati</taxon>
        <taxon>Methanobacteriota</taxon>
        <taxon>Stenosarchaea group</taxon>
        <taxon>Methanomicrobia</taxon>
        <taxon>Methanosarcinales</taxon>
        <taxon>Methanosarcinales incertae sedis</taxon>
        <taxon>GOM Arc I cluster</taxon>
        <taxon>Candidatus Ethanoperedens</taxon>
    </lineage>
</organism>
<dbReference type="Proteomes" id="UP000606580">
    <property type="component" value="Unassembled WGS sequence"/>
</dbReference>
<dbReference type="EMBL" id="WNEG01000076">
    <property type="protein sequence ID" value="NMG83342.1"/>
    <property type="molecule type" value="Genomic_DNA"/>
</dbReference>
<dbReference type="Gene3D" id="3.30.310.50">
    <property type="entry name" value="Alpha-D-phosphohexomutase, C-terminal domain"/>
    <property type="match status" value="1"/>
</dbReference>
<sequence>MSLLWTSHISKTETNCNQTNESRIKTELKLTAEFIFEISSASIVYQSIVPELSDQMLRSQVILQHTNNHLKLLIHAEDITALRASINSWLRIIAIADSLSYILHK</sequence>
<evidence type="ECO:0008006" key="4">
    <source>
        <dbReference type="Google" id="ProtNLM"/>
    </source>
</evidence>
<protein>
    <recommendedName>
        <fullName evidence="4">Transcription factor Pcc1</fullName>
    </recommendedName>
</protein>
<accession>A0A848DB33</accession>
<dbReference type="NCBIfam" id="NF011470">
    <property type="entry name" value="PRK14887.1"/>
    <property type="match status" value="1"/>
</dbReference>
<evidence type="ECO:0000256" key="1">
    <source>
        <dbReference type="ARBA" id="ARBA00007073"/>
    </source>
</evidence>
<name>A0A848DB33_9EURY</name>
<comment type="caution">
    <text evidence="2">The sequence shown here is derived from an EMBL/GenBank/DDBJ whole genome shotgun (WGS) entry which is preliminary data.</text>
</comment>
<comment type="similarity">
    <text evidence="1">Belongs to the CTAG/PCC1 family.</text>
</comment>
<dbReference type="AlphaFoldDB" id="A0A848DB33"/>
<dbReference type="InterPro" id="IPR015419">
    <property type="entry name" value="CTAG/Pcc1"/>
</dbReference>
<evidence type="ECO:0000313" key="2">
    <source>
        <dbReference type="EMBL" id="NMG83342.1"/>
    </source>
</evidence>
<reference evidence="2" key="1">
    <citation type="journal article" date="2020" name="MBio">
        <title>'Candidatus Ethanoperedens,' a Thermophilic Genus of Archaea Mediating the Anaerobic Oxidation of Ethane.</title>
        <authorList>
            <person name="Hahn C.J."/>
            <person name="Laso-Perez R."/>
            <person name="Vulcano F."/>
            <person name="Vaziourakis K.M."/>
            <person name="Stokke R."/>
            <person name="Steen I.H."/>
            <person name="Teske A."/>
            <person name="Boetius A."/>
            <person name="Liebeke M."/>
            <person name="Amann R."/>
            <person name="Knittel K."/>
            <person name="Wegener G."/>
        </authorList>
    </citation>
    <scope>NUCLEOTIDE SEQUENCE</scope>
    <source>
        <strain evidence="2">GoM-Arc1-LC-WB58</strain>
    </source>
</reference>
<proteinExistence type="inferred from homology"/>